<dbReference type="InterPro" id="IPR029060">
    <property type="entry name" value="PIN-like_dom_sf"/>
</dbReference>
<dbReference type="GO" id="GO:0046872">
    <property type="term" value="F:metal ion binding"/>
    <property type="evidence" value="ECO:0007669"/>
    <property type="project" value="UniProtKB-KW"/>
</dbReference>
<gene>
    <name evidence="6" type="ORF">ACFPYI_12975</name>
</gene>
<keyword evidence="7" id="KW-1185">Reference proteome</keyword>
<dbReference type="EMBL" id="JBHSQH010000001">
    <property type="protein sequence ID" value="MFC5972247.1"/>
    <property type="molecule type" value="Genomic_DNA"/>
</dbReference>
<dbReference type="Gene3D" id="2.20.28.10">
    <property type="match status" value="1"/>
</dbReference>
<evidence type="ECO:0000256" key="3">
    <source>
        <dbReference type="ARBA" id="ARBA00022801"/>
    </source>
</evidence>
<reference evidence="6 7" key="1">
    <citation type="journal article" date="2019" name="Int. J. Syst. Evol. Microbiol.">
        <title>The Global Catalogue of Microorganisms (GCM) 10K type strain sequencing project: providing services to taxonomists for standard genome sequencing and annotation.</title>
        <authorList>
            <consortium name="The Broad Institute Genomics Platform"/>
            <consortium name="The Broad Institute Genome Sequencing Center for Infectious Disease"/>
            <person name="Wu L."/>
            <person name="Ma J."/>
        </authorList>
    </citation>
    <scope>NUCLEOTIDE SEQUENCE [LARGE SCALE GENOMIC DNA]</scope>
    <source>
        <strain evidence="6 7">CGMCC 1.12543</strain>
    </source>
</reference>
<dbReference type="Proteomes" id="UP001596099">
    <property type="component" value="Unassembled WGS sequence"/>
</dbReference>
<dbReference type="AlphaFoldDB" id="A0ABD5RNL1"/>
<dbReference type="GO" id="GO:0004519">
    <property type="term" value="F:endonuclease activity"/>
    <property type="evidence" value="ECO:0007669"/>
    <property type="project" value="UniProtKB-KW"/>
</dbReference>
<accession>A0ABD5RNL1</accession>
<dbReference type="Pfam" id="PF17146">
    <property type="entry name" value="PIN_6"/>
    <property type="match status" value="1"/>
</dbReference>
<dbReference type="CDD" id="cd09876">
    <property type="entry name" value="PIN_Nob1-like"/>
    <property type="match status" value="1"/>
</dbReference>
<protein>
    <submittedName>
        <fullName evidence="6">NOB1 family endonuclease</fullName>
    </submittedName>
</protein>
<proteinExistence type="predicted"/>
<evidence type="ECO:0000313" key="7">
    <source>
        <dbReference type="Proteomes" id="UP001596099"/>
    </source>
</evidence>
<keyword evidence="3" id="KW-0378">Hydrolase</keyword>
<evidence type="ECO:0000313" key="6">
    <source>
        <dbReference type="EMBL" id="MFC5972247.1"/>
    </source>
</evidence>
<evidence type="ECO:0000256" key="4">
    <source>
        <dbReference type="SAM" id="MobiDB-lite"/>
    </source>
</evidence>
<keyword evidence="1" id="KW-0540">Nuclease</keyword>
<keyword evidence="2" id="KW-0479">Metal-binding</keyword>
<dbReference type="PANTHER" id="PTHR12814">
    <property type="entry name" value="RNA-BINDING PROTEIN NOB1"/>
    <property type="match status" value="1"/>
</dbReference>
<name>A0ABD5RNL1_9EURY</name>
<sequence>MRVLDSSVFIRQYDVDGPTATIPRVREELNEESGLRFDALEGGGMAVHAPSPESVRTVENAADQSGDGRELSETDVRLVAAAFELDATLVTDDYAMQNVASRLDVPTETVGREGITEEREWRFQCVGCGRTFDEDKERCPICGSELTRKR</sequence>
<dbReference type="Gene3D" id="3.40.50.1010">
    <property type="entry name" value="5'-nuclease"/>
    <property type="match status" value="1"/>
</dbReference>
<keyword evidence="6" id="KW-0255">Endonuclease</keyword>
<dbReference type="PANTHER" id="PTHR12814:SF2">
    <property type="entry name" value="RNA-BINDING PROTEIN NOB1"/>
    <property type="match status" value="1"/>
</dbReference>
<comment type="caution">
    <text evidence="6">The sequence shown here is derived from an EMBL/GenBank/DDBJ whole genome shotgun (WGS) entry which is preliminary data.</text>
</comment>
<dbReference type="RefSeq" id="WP_247415365.1">
    <property type="nucleotide sequence ID" value="NZ_JALLGW010000001.1"/>
</dbReference>
<organism evidence="6 7">
    <name type="scientific">Halomarina salina</name>
    <dbReference type="NCBI Taxonomy" id="1872699"/>
    <lineage>
        <taxon>Archaea</taxon>
        <taxon>Methanobacteriati</taxon>
        <taxon>Methanobacteriota</taxon>
        <taxon>Stenosarchaea group</taxon>
        <taxon>Halobacteria</taxon>
        <taxon>Halobacteriales</taxon>
        <taxon>Natronomonadaceae</taxon>
        <taxon>Halomarina</taxon>
    </lineage>
</organism>
<evidence type="ECO:0000256" key="2">
    <source>
        <dbReference type="ARBA" id="ARBA00022723"/>
    </source>
</evidence>
<dbReference type="InterPro" id="IPR039907">
    <property type="entry name" value="NOB1"/>
</dbReference>
<dbReference type="SUPFAM" id="SSF88723">
    <property type="entry name" value="PIN domain-like"/>
    <property type="match status" value="1"/>
</dbReference>
<dbReference type="InterPro" id="IPR033411">
    <property type="entry name" value="Ribonuclease_PIN"/>
</dbReference>
<feature type="domain" description="Ribonuclease PIN" evidence="5">
    <location>
        <begin position="3"/>
        <end position="85"/>
    </location>
</feature>
<evidence type="ECO:0000259" key="5">
    <source>
        <dbReference type="Pfam" id="PF17146"/>
    </source>
</evidence>
<dbReference type="GO" id="GO:0016787">
    <property type="term" value="F:hydrolase activity"/>
    <property type="evidence" value="ECO:0007669"/>
    <property type="project" value="UniProtKB-KW"/>
</dbReference>
<feature type="region of interest" description="Disordered" evidence="4">
    <location>
        <begin position="43"/>
        <end position="72"/>
    </location>
</feature>
<evidence type="ECO:0000256" key="1">
    <source>
        <dbReference type="ARBA" id="ARBA00022722"/>
    </source>
</evidence>